<name>A0AAN8YYW1_9MAGN</name>
<gene>
    <name evidence="2" type="ORF">RJ641_016469</name>
</gene>
<dbReference type="Gene3D" id="3.40.50.2000">
    <property type="entry name" value="Glycogen Phosphorylase B"/>
    <property type="match status" value="2"/>
</dbReference>
<dbReference type="PANTHER" id="PTHR48048">
    <property type="entry name" value="GLYCOSYLTRANSFERASE"/>
    <property type="match status" value="1"/>
</dbReference>
<sequence>MGHLGSSIEFAKRLTELDSCVWVTILVMNPLLPTPKNAYTDLKLVSSDSRIRFVDLPEVDLPSLDLLKSPEKYTCTHIENHKPHVKHALSQLMSNSATGLVLDFFCLSMIDVANELGISSYLFFTSGALFLGAMLYLVTHDESTGTVFELSGPELKIPSFMNPVPSRVLPEPMLNRDGGYATFAELGKRFDELKGIVVNSFSDLEPFAIRSVSDGRIPLIYPIGPILKLNSGSDPVEKDRIMSWLGEQPPSSVVFLCFGSMGSLPASQVREIANGLEQSGFRCGDEAVIVKAEKIDEVIRRAMENDGGVRERMKEMREKSRKAVMNGGSSFNSCGNLIRDMIKNSYSQ</sequence>
<organism evidence="2 3">
    <name type="scientific">Dillenia turbinata</name>
    <dbReference type="NCBI Taxonomy" id="194707"/>
    <lineage>
        <taxon>Eukaryota</taxon>
        <taxon>Viridiplantae</taxon>
        <taxon>Streptophyta</taxon>
        <taxon>Embryophyta</taxon>
        <taxon>Tracheophyta</taxon>
        <taxon>Spermatophyta</taxon>
        <taxon>Magnoliopsida</taxon>
        <taxon>eudicotyledons</taxon>
        <taxon>Gunneridae</taxon>
        <taxon>Pentapetalae</taxon>
        <taxon>Dilleniales</taxon>
        <taxon>Dilleniaceae</taxon>
        <taxon>Dillenia</taxon>
    </lineage>
</organism>
<evidence type="ECO:0000256" key="1">
    <source>
        <dbReference type="ARBA" id="ARBA00009995"/>
    </source>
</evidence>
<evidence type="ECO:0000313" key="2">
    <source>
        <dbReference type="EMBL" id="KAK6918047.1"/>
    </source>
</evidence>
<dbReference type="Proteomes" id="UP001370490">
    <property type="component" value="Unassembled WGS sequence"/>
</dbReference>
<dbReference type="PANTHER" id="PTHR48048:SF45">
    <property type="entry name" value="GLYCOSYLTRANSFERASE"/>
    <property type="match status" value="1"/>
</dbReference>
<accession>A0AAN8YYW1</accession>
<dbReference type="SUPFAM" id="SSF53756">
    <property type="entry name" value="UDP-Glycosyltransferase/glycogen phosphorylase"/>
    <property type="match status" value="1"/>
</dbReference>
<dbReference type="AlphaFoldDB" id="A0AAN8YYW1"/>
<keyword evidence="3" id="KW-1185">Reference proteome</keyword>
<protein>
    <submittedName>
        <fullName evidence="2">Uncharacterized protein</fullName>
    </submittedName>
</protein>
<reference evidence="2 3" key="1">
    <citation type="submission" date="2023-12" db="EMBL/GenBank/DDBJ databases">
        <title>A high-quality genome assembly for Dillenia turbinata (Dilleniales).</title>
        <authorList>
            <person name="Chanderbali A."/>
        </authorList>
    </citation>
    <scope>NUCLEOTIDE SEQUENCE [LARGE SCALE GENOMIC DNA]</scope>
    <source>
        <strain evidence="2">LSX21</strain>
        <tissue evidence="2">Leaf</tissue>
    </source>
</reference>
<dbReference type="InterPro" id="IPR050481">
    <property type="entry name" value="UDP-glycosyltransf_plant"/>
</dbReference>
<proteinExistence type="inferred from homology"/>
<dbReference type="EMBL" id="JBAMMX010000022">
    <property type="protein sequence ID" value="KAK6918047.1"/>
    <property type="molecule type" value="Genomic_DNA"/>
</dbReference>
<dbReference type="GO" id="GO:0035251">
    <property type="term" value="F:UDP-glucosyltransferase activity"/>
    <property type="evidence" value="ECO:0007669"/>
    <property type="project" value="InterPro"/>
</dbReference>
<comment type="caution">
    <text evidence="2">The sequence shown here is derived from an EMBL/GenBank/DDBJ whole genome shotgun (WGS) entry which is preliminary data.</text>
</comment>
<evidence type="ECO:0000313" key="3">
    <source>
        <dbReference type="Proteomes" id="UP001370490"/>
    </source>
</evidence>
<comment type="similarity">
    <text evidence="1">Belongs to the UDP-glycosyltransferase family.</text>
</comment>